<reference evidence="1 2" key="1">
    <citation type="submission" date="2020-07" db="EMBL/GenBank/DDBJ databases">
        <title>Sequencing the genomes of 1000 actinobacteria strains.</title>
        <authorList>
            <person name="Klenk H.-P."/>
        </authorList>
    </citation>
    <scope>NUCLEOTIDE SEQUENCE [LARGE SCALE GENOMIC DNA]</scope>
    <source>
        <strain evidence="1 2">DSM 40398</strain>
    </source>
</reference>
<dbReference type="RefSeq" id="WP_179843770.1">
    <property type="nucleotide sequence ID" value="NZ_JACCBA010000001.1"/>
</dbReference>
<keyword evidence="2" id="KW-1185">Reference proteome</keyword>
<keyword evidence="1" id="KW-0808">Transferase</keyword>
<protein>
    <submittedName>
        <fullName evidence="1">Sorbitol-specific phosphotransferase system component IIA</fullName>
    </submittedName>
</protein>
<organism evidence="1 2">
    <name type="scientific">Actinomadura luteofluorescens</name>
    <dbReference type="NCBI Taxonomy" id="46163"/>
    <lineage>
        <taxon>Bacteria</taxon>
        <taxon>Bacillati</taxon>
        <taxon>Actinomycetota</taxon>
        <taxon>Actinomycetes</taxon>
        <taxon>Streptosporangiales</taxon>
        <taxon>Thermomonosporaceae</taxon>
        <taxon>Actinomadura</taxon>
    </lineage>
</organism>
<dbReference type="Proteomes" id="UP000529783">
    <property type="component" value="Unassembled WGS sequence"/>
</dbReference>
<dbReference type="AlphaFoldDB" id="A0A7Y9EEY6"/>
<dbReference type="InterPro" id="IPR045642">
    <property type="entry name" value="DUF6406"/>
</dbReference>
<dbReference type="GO" id="GO:0016740">
    <property type="term" value="F:transferase activity"/>
    <property type="evidence" value="ECO:0007669"/>
    <property type="project" value="UniProtKB-KW"/>
</dbReference>
<evidence type="ECO:0000313" key="1">
    <source>
        <dbReference type="EMBL" id="NYD46528.1"/>
    </source>
</evidence>
<accession>A0A7Y9EEY6</accession>
<name>A0A7Y9EEY6_9ACTN</name>
<sequence length="86" mass="9634">MARKNIGLRQGTQAHLEGGMQMGLVRVIEGTDGVPPEVVVCVKDEEEKEYTLHPGDSFLIGEQTWKLDRIGEPVRNRWGAVFSRVD</sequence>
<dbReference type="Pfam" id="PF19944">
    <property type="entry name" value="DUF6406"/>
    <property type="match status" value="1"/>
</dbReference>
<comment type="caution">
    <text evidence="1">The sequence shown here is derived from an EMBL/GenBank/DDBJ whole genome shotgun (WGS) entry which is preliminary data.</text>
</comment>
<proteinExistence type="predicted"/>
<evidence type="ECO:0000313" key="2">
    <source>
        <dbReference type="Proteomes" id="UP000529783"/>
    </source>
</evidence>
<gene>
    <name evidence="1" type="ORF">BJY14_002511</name>
</gene>
<dbReference type="EMBL" id="JACCBA010000001">
    <property type="protein sequence ID" value="NYD46528.1"/>
    <property type="molecule type" value="Genomic_DNA"/>
</dbReference>